<reference evidence="3 4" key="1">
    <citation type="journal article" date="2019" name="Genome Biol. Evol.">
        <title>Whole-Genome Sequencing of the Giant Devil Catfish, Bagarius yarrelli.</title>
        <authorList>
            <person name="Jiang W."/>
            <person name="Lv Y."/>
            <person name="Cheng L."/>
            <person name="Yang K."/>
            <person name="Chao B."/>
            <person name="Wang X."/>
            <person name="Li Y."/>
            <person name="Pan X."/>
            <person name="You X."/>
            <person name="Zhang Y."/>
            <person name="Yang J."/>
            <person name="Li J."/>
            <person name="Zhang X."/>
            <person name="Liu S."/>
            <person name="Sun C."/>
            <person name="Yang J."/>
            <person name="Shi Q."/>
        </authorList>
    </citation>
    <scope>NUCLEOTIDE SEQUENCE [LARGE SCALE GENOMIC DNA]</scope>
    <source>
        <strain evidence="3">JWS20170419001</strain>
        <tissue evidence="3">Muscle</tissue>
    </source>
</reference>
<accession>A0A556U6N2</accession>
<dbReference type="SUPFAM" id="SSF56801">
    <property type="entry name" value="Acetyl-CoA synthetase-like"/>
    <property type="match status" value="1"/>
</dbReference>
<dbReference type="Gene3D" id="3.40.50.12780">
    <property type="entry name" value="N-terminal domain of ligase-like"/>
    <property type="match status" value="1"/>
</dbReference>
<dbReference type="InterPro" id="IPR020845">
    <property type="entry name" value="AMP-binding_CS"/>
</dbReference>
<dbReference type="OrthoDB" id="408177at2759"/>
<dbReference type="InterPro" id="IPR000873">
    <property type="entry name" value="AMP-dep_synth/lig_dom"/>
</dbReference>
<dbReference type="GO" id="GO:0043041">
    <property type="term" value="P:amino acid activation for nonribosomal peptide biosynthetic process"/>
    <property type="evidence" value="ECO:0007669"/>
    <property type="project" value="TreeGrafter"/>
</dbReference>
<dbReference type="GO" id="GO:0006629">
    <property type="term" value="P:lipid metabolic process"/>
    <property type="evidence" value="ECO:0007669"/>
    <property type="project" value="UniProtKB-KW"/>
</dbReference>
<dbReference type="PANTHER" id="PTHR44394:SF1">
    <property type="entry name" value="BETA-ALANINE-ACTIVATING ENZYME"/>
    <property type="match status" value="1"/>
</dbReference>
<evidence type="ECO:0000313" key="3">
    <source>
        <dbReference type="EMBL" id="TSN30202.1"/>
    </source>
</evidence>
<dbReference type="Pfam" id="PF00501">
    <property type="entry name" value="AMP-binding"/>
    <property type="match status" value="1"/>
</dbReference>
<organism evidence="3 4">
    <name type="scientific">Bagarius yarrelli</name>
    <name type="common">Goonch</name>
    <name type="synonym">Bagrus yarrelli</name>
    <dbReference type="NCBI Taxonomy" id="175774"/>
    <lineage>
        <taxon>Eukaryota</taxon>
        <taxon>Metazoa</taxon>
        <taxon>Chordata</taxon>
        <taxon>Craniata</taxon>
        <taxon>Vertebrata</taxon>
        <taxon>Euteleostomi</taxon>
        <taxon>Actinopterygii</taxon>
        <taxon>Neopterygii</taxon>
        <taxon>Teleostei</taxon>
        <taxon>Ostariophysi</taxon>
        <taxon>Siluriformes</taxon>
        <taxon>Sisoridae</taxon>
        <taxon>Sisorinae</taxon>
        <taxon>Bagarius</taxon>
    </lineage>
</organism>
<protein>
    <submittedName>
        <fullName evidence="3">Acyl-CoA synthetase family member 4</fullName>
    </submittedName>
</protein>
<evidence type="ECO:0000259" key="2">
    <source>
        <dbReference type="Pfam" id="PF00501"/>
    </source>
</evidence>
<dbReference type="AlphaFoldDB" id="A0A556U6N2"/>
<dbReference type="InterPro" id="IPR042099">
    <property type="entry name" value="ANL_N_sf"/>
</dbReference>
<name>A0A556U6N2_BAGYA</name>
<dbReference type="Proteomes" id="UP000319801">
    <property type="component" value="Unassembled WGS sequence"/>
</dbReference>
<dbReference type="EMBL" id="VCAZ01000055">
    <property type="protein sequence ID" value="TSN30202.1"/>
    <property type="molecule type" value="Genomic_DNA"/>
</dbReference>
<dbReference type="PROSITE" id="PS00455">
    <property type="entry name" value="AMP_BINDING"/>
    <property type="match status" value="1"/>
</dbReference>
<proteinExistence type="predicted"/>
<keyword evidence="1" id="KW-0443">Lipid metabolism</keyword>
<evidence type="ECO:0000313" key="4">
    <source>
        <dbReference type="Proteomes" id="UP000319801"/>
    </source>
</evidence>
<dbReference type="PANTHER" id="PTHR44394">
    <property type="entry name" value="BETA-ALANINE-ACTIVATING ENZYME"/>
    <property type="match status" value="1"/>
</dbReference>
<keyword evidence="4" id="KW-1185">Reference proteome</keyword>
<evidence type="ECO:0000256" key="1">
    <source>
        <dbReference type="ARBA" id="ARBA00023098"/>
    </source>
</evidence>
<gene>
    <name evidence="3" type="ORF">Baya_9431</name>
</gene>
<feature type="domain" description="AMP-dependent synthetase/ligase" evidence="2">
    <location>
        <begin position="11"/>
        <end position="394"/>
    </location>
</feature>
<dbReference type="InterPro" id="IPR052091">
    <property type="entry name" value="Beta-ala_Activ/Resist"/>
</dbReference>
<comment type="caution">
    <text evidence="3">The sequence shown here is derived from an EMBL/GenBank/DDBJ whole genome shotgun (WGS) entry which is preliminary data.</text>
</comment>
<sequence length="454" mass="50109">MKCLHEMVLKAAVHHGAKTAAIFDTGASPAVCLSYDELVALGNELCRNLQEAVEENNQLIGVFCDVDMFLPVWIFGVLQVPAAYVPLDPVAPPLLTIRIMDRCHLEFCLIQSTLLQQFQSVFSSLLSVQVIAVWSAVKLTLVKLKNLQVRYNPPLQTKQEDKQHLSTKDCEKKDQAEQLAYVLHTSGTTGLPKIVKVPHKCIVPNIVELSSLFQMTAEDVVFLASPLTFDPSVVEMFLALASGACLLMVPAAVKRMPARLANVLFRRNATTVLQATPTLMRRFGGRVLQEEILSAGSSLRVLALGGEVCPSLFLLNSWRQAGNKTCIYNLYGTTEVSCWACCYKLPDDPSVSADHMNCGSVPLGEALMDTVVEVRDENGRLVTEGEGQVFIGGQKRVCLLDDETLTSARQVMRATGDWVMVQNSQLFYLGRKDRLVKRHGQMLHLDALQQASHL</sequence>